<accession>A0A0T6B5U1</accession>
<reference evidence="2 3" key="1">
    <citation type="submission" date="2015-09" db="EMBL/GenBank/DDBJ databases">
        <title>Draft genome of the scarab beetle Oryctes borbonicus.</title>
        <authorList>
            <person name="Meyer J.M."/>
            <person name="Markov G.V."/>
            <person name="Baskaran P."/>
            <person name="Herrmann M."/>
            <person name="Sommer R.J."/>
            <person name="Roedelsperger C."/>
        </authorList>
    </citation>
    <scope>NUCLEOTIDE SEQUENCE [LARGE SCALE GENOMIC DNA]</scope>
    <source>
        <strain evidence="2">OB123</strain>
        <tissue evidence="2">Whole animal</tissue>
    </source>
</reference>
<dbReference type="OrthoDB" id="10258440at2759"/>
<organism evidence="2 3">
    <name type="scientific">Oryctes borbonicus</name>
    <dbReference type="NCBI Taxonomy" id="1629725"/>
    <lineage>
        <taxon>Eukaryota</taxon>
        <taxon>Metazoa</taxon>
        <taxon>Ecdysozoa</taxon>
        <taxon>Arthropoda</taxon>
        <taxon>Hexapoda</taxon>
        <taxon>Insecta</taxon>
        <taxon>Pterygota</taxon>
        <taxon>Neoptera</taxon>
        <taxon>Endopterygota</taxon>
        <taxon>Coleoptera</taxon>
        <taxon>Polyphaga</taxon>
        <taxon>Scarabaeiformia</taxon>
        <taxon>Scarabaeidae</taxon>
        <taxon>Dynastinae</taxon>
        <taxon>Oryctes</taxon>
    </lineage>
</organism>
<evidence type="ECO:0000313" key="2">
    <source>
        <dbReference type="EMBL" id="KRT82722.1"/>
    </source>
</evidence>
<keyword evidence="1" id="KW-0472">Membrane</keyword>
<dbReference type="AlphaFoldDB" id="A0A0T6B5U1"/>
<dbReference type="InterPro" id="IPR019396">
    <property type="entry name" value="TM_Fragile-X-F-assoc"/>
</dbReference>
<keyword evidence="1" id="KW-1133">Transmembrane helix</keyword>
<sequence length="137" mass="16451">MVMHRAIVTWFILLVFFILLCLRLELRTHWNWFIVFLPLWLYDVILILDALFSVFIHCKNEAFRTIFQNKNTLLVIVILLKISAQIMICLKLEYKFLHLQVHHVLIPFWILLPILISDVTFTLFNSPCHVEWATRLC</sequence>
<feature type="transmembrane region" description="Helical" evidence="1">
    <location>
        <begin position="73"/>
        <end position="94"/>
    </location>
</feature>
<feature type="transmembrane region" description="Helical" evidence="1">
    <location>
        <begin position="106"/>
        <end position="125"/>
    </location>
</feature>
<keyword evidence="1" id="KW-0812">Transmembrane</keyword>
<dbReference type="Pfam" id="PF10269">
    <property type="entry name" value="Tmemb_185A"/>
    <property type="match status" value="1"/>
</dbReference>
<feature type="transmembrane region" description="Helical" evidence="1">
    <location>
        <begin position="32"/>
        <end position="52"/>
    </location>
</feature>
<dbReference type="EMBL" id="LJIG01009617">
    <property type="protein sequence ID" value="KRT82722.1"/>
    <property type="molecule type" value="Genomic_DNA"/>
</dbReference>
<dbReference type="Proteomes" id="UP000051574">
    <property type="component" value="Unassembled WGS sequence"/>
</dbReference>
<evidence type="ECO:0000256" key="1">
    <source>
        <dbReference type="SAM" id="Phobius"/>
    </source>
</evidence>
<protein>
    <recommendedName>
        <fullName evidence="4">Transmembrane protein 60</fullName>
    </recommendedName>
</protein>
<dbReference type="PANTHER" id="PTHR13568">
    <property type="entry name" value="FAM11A, B PROTEIN"/>
    <property type="match status" value="1"/>
</dbReference>
<proteinExistence type="predicted"/>
<comment type="caution">
    <text evidence="2">The sequence shown here is derived from an EMBL/GenBank/DDBJ whole genome shotgun (WGS) entry which is preliminary data.</text>
</comment>
<keyword evidence="3" id="KW-1185">Reference proteome</keyword>
<feature type="transmembrane region" description="Helical" evidence="1">
    <location>
        <begin position="7"/>
        <end position="26"/>
    </location>
</feature>
<name>A0A0T6B5U1_9SCAR</name>
<dbReference type="PANTHER" id="PTHR13568:SF4">
    <property type="entry name" value="TRANSMEMBRANE PROTEIN 60"/>
    <property type="match status" value="1"/>
</dbReference>
<evidence type="ECO:0000313" key="3">
    <source>
        <dbReference type="Proteomes" id="UP000051574"/>
    </source>
</evidence>
<gene>
    <name evidence="2" type="ORF">AMK59_4665</name>
</gene>
<evidence type="ECO:0008006" key="4">
    <source>
        <dbReference type="Google" id="ProtNLM"/>
    </source>
</evidence>